<accession>A0A8D8W8N4</accession>
<evidence type="ECO:0000313" key="1">
    <source>
        <dbReference type="EMBL" id="CAG6649908.1"/>
    </source>
</evidence>
<sequence>MTGRIRVRTSHQLINFPQNVSHNHRAPSNIGILIGEHNRVHSFPQLNQMFHQILENMLYTVVIIFVNYNVRFQIFVQSINDGHLNIREVGNVFVHCEKLIYPCFASLQVLHNDHPPDVEQAPQ</sequence>
<reference evidence="1" key="1">
    <citation type="submission" date="2021-05" db="EMBL/GenBank/DDBJ databases">
        <authorList>
            <person name="Alioto T."/>
            <person name="Alioto T."/>
            <person name="Gomez Garrido J."/>
        </authorList>
    </citation>
    <scope>NUCLEOTIDE SEQUENCE</scope>
</reference>
<dbReference type="EMBL" id="HBUF01160271">
    <property type="protein sequence ID" value="CAG6649910.1"/>
    <property type="molecule type" value="Transcribed_RNA"/>
</dbReference>
<dbReference type="EMBL" id="HBUF01160269">
    <property type="protein sequence ID" value="CAG6649908.1"/>
    <property type="molecule type" value="Transcribed_RNA"/>
</dbReference>
<protein>
    <submittedName>
        <fullName evidence="1">Uncharacterized protein</fullName>
    </submittedName>
</protein>
<name>A0A8D8W8N4_9HEMI</name>
<organism evidence="1">
    <name type="scientific">Cacopsylla melanoneura</name>
    <dbReference type="NCBI Taxonomy" id="428564"/>
    <lineage>
        <taxon>Eukaryota</taxon>
        <taxon>Metazoa</taxon>
        <taxon>Ecdysozoa</taxon>
        <taxon>Arthropoda</taxon>
        <taxon>Hexapoda</taxon>
        <taxon>Insecta</taxon>
        <taxon>Pterygota</taxon>
        <taxon>Neoptera</taxon>
        <taxon>Paraneoptera</taxon>
        <taxon>Hemiptera</taxon>
        <taxon>Sternorrhyncha</taxon>
        <taxon>Psylloidea</taxon>
        <taxon>Psyllidae</taxon>
        <taxon>Psyllinae</taxon>
        <taxon>Cacopsylla</taxon>
    </lineage>
</organism>
<dbReference type="EMBL" id="HBUF01160270">
    <property type="protein sequence ID" value="CAG6649909.1"/>
    <property type="molecule type" value="Transcribed_RNA"/>
</dbReference>
<dbReference type="AlphaFoldDB" id="A0A8D8W8N4"/>
<proteinExistence type="predicted"/>